<dbReference type="EMBL" id="HG938353">
    <property type="protein sequence ID" value="CDN48246.1"/>
    <property type="molecule type" value="Genomic_DNA"/>
</dbReference>
<dbReference type="HOGENOM" id="CLU_060372_3_0_5"/>
<dbReference type="PANTHER" id="PTHR37844:SF2">
    <property type="entry name" value="SER_THR PROTEIN PHOSPHATASE SUPERFAMILY (AFU_ORTHOLOGUE AFUA_1G14840)"/>
    <property type="match status" value="1"/>
</dbReference>
<keyword evidence="3" id="KW-1185">Reference proteome</keyword>
<feature type="domain" description="Calcineurin-like phosphoesterase" evidence="1">
    <location>
        <begin position="1"/>
        <end position="235"/>
    </location>
</feature>
<dbReference type="Proteomes" id="UP000028181">
    <property type="component" value="Chromosome I"/>
</dbReference>
<dbReference type="OrthoDB" id="356681at2"/>
<accession>A0A068SR57</accession>
<sequence>MRAWIISDIHHTRMDALWGNGLLVPEADVCICAGDITNAIVDSISYILRFIEPHMPVVLTLGNHDYYGTSIDFALERSRRLVEGTRIKLLENQTAVIDDCRFVGATLWTDFAVSVGDDEHISPEERRSFALSVVRANIADFFEIFRSDERQGNENGMVTTNEILSRHRFSRGFIDQTLGIPFSGRTVVLTHHAPHMNSLDPRFFGQATSAAFVSDLSDLIQRRRPDVWIHGHVHRFRDYMASKTRVICNPHGYGDERGTSGFRPSFVIDL</sequence>
<protein>
    <submittedName>
        <fullName evidence="2">Metallophosphoesterase</fullName>
    </submittedName>
</protein>
<dbReference type="SUPFAM" id="SSF56300">
    <property type="entry name" value="Metallo-dependent phosphatases"/>
    <property type="match status" value="1"/>
</dbReference>
<evidence type="ECO:0000313" key="2">
    <source>
        <dbReference type="EMBL" id="CDN48246.1"/>
    </source>
</evidence>
<proteinExistence type="predicted"/>
<dbReference type="GO" id="GO:0016787">
    <property type="term" value="F:hydrolase activity"/>
    <property type="evidence" value="ECO:0007669"/>
    <property type="project" value="InterPro"/>
</dbReference>
<evidence type="ECO:0000313" key="3">
    <source>
        <dbReference type="Proteomes" id="UP000028181"/>
    </source>
</evidence>
<dbReference type="KEGG" id="ngg:RG540_CH20770"/>
<dbReference type="Pfam" id="PF00149">
    <property type="entry name" value="Metallophos"/>
    <property type="match status" value="1"/>
</dbReference>
<dbReference type="AlphaFoldDB" id="A0A068SR57"/>
<organism evidence="2 3">
    <name type="scientific">Neorhizobium galegae bv. orientalis str. HAMBI 540</name>
    <dbReference type="NCBI Taxonomy" id="1028800"/>
    <lineage>
        <taxon>Bacteria</taxon>
        <taxon>Pseudomonadati</taxon>
        <taxon>Pseudomonadota</taxon>
        <taxon>Alphaproteobacteria</taxon>
        <taxon>Hyphomicrobiales</taxon>
        <taxon>Rhizobiaceae</taxon>
        <taxon>Rhizobium/Agrobacterium group</taxon>
        <taxon>Neorhizobium</taxon>
    </lineage>
</organism>
<gene>
    <name evidence="2" type="ORF">RG540_CH20770</name>
</gene>
<dbReference type="Gene3D" id="3.60.21.10">
    <property type="match status" value="1"/>
</dbReference>
<dbReference type="PANTHER" id="PTHR37844">
    <property type="entry name" value="SER/THR PROTEIN PHOSPHATASE SUPERFAMILY (AFU_ORTHOLOGUE AFUA_1G14840)"/>
    <property type="match status" value="1"/>
</dbReference>
<dbReference type="InterPro" id="IPR029052">
    <property type="entry name" value="Metallo-depent_PP-like"/>
</dbReference>
<reference evidence="3" key="1">
    <citation type="journal article" date="2014" name="BMC Genomics">
        <title>Genome sequencing of two Neorhizobium galegae strains reveals a noeT gene responsible for the unusual acetylation of the nodulation factors.</title>
        <authorList>
            <person name="Osterman J."/>
            <person name="Marsh J."/>
            <person name="Laine P.K."/>
            <person name="Zeng Z."/>
            <person name="Alatalo E."/>
            <person name="Sullivan J.T."/>
            <person name="Young J.P."/>
            <person name="Thomas-Oates J."/>
            <person name="Paulin L."/>
            <person name="Lindstrom K."/>
        </authorList>
    </citation>
    <scope>NUCLEOTIDE SEQUENCE [LARGE SCALE GENOMIC DNA]</scope>
    <source>
        <strain evidence="3">HAMBI 540</strain>
    </source>
</reference>
<evidence type="ECO:0000259" key="1">
    <source>
        <dbReference type="Pfam" id="PF00149"/>
    </source>
</evidence>
<dbReference type="InterPro" id="IPR004843">
    <property type="entry name" value="Calcineurin-like_PHP"/>
</dbReference>
<dbReference type="PATRIC" id="fig|1028800.3.peg.2101"/>
<dbReference type="eggNOG" id="COG1409">
    <property type="taxonomic scope" value="Bacteria"/>
</dbReference>
<name>A0A068SR57_NEOGA</name>